<evidence type="ECO:0000313" key="11">
    <source>
        <dbReference type="EMBL" id="PZP55381.1"/>
    </source>
</evidence>
<evidence type="ECO:0000256" key="9">
    <source>
        <dbReference type="RuleBase" id="RU364072"/>
    </source>
</evidence>
<dbReference type="PANTHER" id="PTHR45266:SF3">
    <property type="entry name" value="OXALOACETATE DECARBOXYLASE ALPHA CHAIN"/>
    <property type="match status" value="1"/>
</dbReference>
<keyword evidence="6 9" id="KW-0443">Lipid metabolism</keyword>
<dbReference type="SUPFAM" id="SSF51230">
    <property type="entry name" value="Single hybrid motif"/>
    <property type="match status" value="1"/>
</dbReference>
<evidence type="ECO:0000259" key="10">
    <source>
        <dbReference type="PROSITE" id="PS50968"/>
    </source>
</evidence>
<sequence length="153" mass="16021">MKIDADAIRQLSKLLEETGLTEIEVADGEKMIRVNKGGPIGHAVHHASPVSQIMPSDPTIPQAANTSTPAVIAENHPGAVKSPMVGTAYLQSDPNSPPFISKGATVKPGDTLLIIEAMKVMNPIKAAKGGVVKDIIVENASPVEFGEVLVIIE</sequence>
<dbReference type="Pfam" id="PF00364">
    <property type="entry name" value="Biotin_lipoyl"/>
    <property type="match status" value="1"/>
</dbReference>
<keyword evidence="4 9" id="KW-0444">Lipid biosynthesis</keyword>
<evidence type="ECO:0000256" key="8">
    <source>
        <dbReference type="ARBA" id="ARBA00023267"/>
    </source>
</evidence>
<comment type="pathway">
    <text evidence="2 9">Lipid metabolism; fatty acid biosynthesis.</text>
</comment>
<dbReference type="GO" id="GO:0006633">
    <property type="term" value="P:fatty acid biosynthetic process"/>
    <property type="evidence" value="ECO:0007669"/>
    <property type="project" value="UniProtKB-UniPathway"/>
</dbReference>
<proteinExistence type="predicted"/>
<evidence type="ECO:0000256" key="5">
    <source>
        <dbReference type="ARBA" id="ARBA00022832"/>
    </source>
</evidence>
<dbReference type="InterPro" id="IPR000089">
    <property type="entry name" value="Biotin_lipoyl"/>
</dbReference>
<dbReference type="InterPro" id="IPR001249">
    <property type="entry name" value="AcCoA_biotinCC"/>
</dbReference>
<evidence type="ECO:0000256" key="2">
    <source>
        <dbReference type="ARBA" id="ARBA00005194"/>
    </source>
</evidence>
<organism evidence="11 12">
    <name type="scientific">Micavibrio aeruginosavorus</name>
    <dbReference type="NCBI Taxonomy" id="349221"/>
    <lineage>
        <taxon>Bacteria</taxon>
        <taxon>Pseudomonadati</taxon>
        <taxon>Bdellovibrionota</taxon>
        <taxon>Bdellovibrionia</taxon>
        <taxon>Bdellovibrionales</taxon>
        <taxon>Pseudobdellovibrionaceae</taxon>
        <taxon>Micavibrio</taxon>
    </lineage>
</organism>
<evidence type="ECO:0000256" key="3">
    <source>
        <dbReference type="ARBA" id="ARBA00017562"/>
    </source>
</evidence>
<dbReference type="GO" id="GO:0009317">
    <property type="term" value="C:acetyl-CoA carboxylase complex"/>
    <property type="evidence" value="ECO:0007669"/>
    <property type="project" value="InterPro"/>
</dbReference>
<evidence type="ECO:0000313" key="12">
    <source>
        <dbReference type="Proteomes" id="UP000249739"/>
    </source>
</evidence>
<feature type="domain" description="Lipoyl-binding" evidence="10">
    <location>
        <begin position="77"/>
        <end position="153"/>
    </location>
</feature>
<dbReference type="UniPathway" id="UPA00094"/>
<evidence type="ECO:0000256" key="1">
    <source>
        <dbReference type="ARBA" id="ARBA00003761"/>
    </source>
</evidence>
<dbReference type="CDD" id="cd06850">
    <property type="entry name" value="biotinyl_domain"/>
    <property type="match status" value="1"/>
</dbReference>
<evidence type="ECO:0000256" key="6">
    <source>
        <dbReference type="ARBA" id="ARBA00023098"/>
    </source>
</evidence>
<dbReference type="GO" id="GO:0003989">
    <property type="term" value="F:acetyl-CoA carboxylase activity"/>
    <property type="evidence" value="ECO:0007669"/>
    <property type="project" value="InterPro"/>
</dbReference>
<dbReference type="AlphaFoldDB" id="A0A2W5FHI4"/>
<evidence type="ECO:0000256" key="4">
    <source>
        <dbReference type="ARBA" id="ARBA00022516"/>
    </source>
</evidence>
<comment type="function">
    <text evidence="1 9">This protein is a component of the acetyl coenzyme A carboxylase complex; first, biotin carboxylase catalyzes the carboxylation of the carrier protein and then the transcarboxylase transfers the carboxyl group to form malonyl-CoA.</text>
</comment>
<dbReference type="InterPro" id="IPR050709">
    <property type="entry name" value="Biotin_Carboxyl_Carrier/Decarb"/>
</dbReference>
<gene>
    <name evidence="11" type="primary">accB</name>
    <name evidence="11" type="ORF">DI586_07045</name>
</gene>
<keyword evidence="5 9" id="KW-0276">Fatty acid metabolism</keyword>
<dbReference type="PROSITE" id="PS00188">
    <property type="entry name" value="BIOTIN"/>
    <property type="match status" value="1"/>
</dbReference>
<dbReference type="Gene3D" id="2.40.50.100">
    <property type="match status" value="1"/>
</dbReference>
<dbReference type="InterPro" id="IPR001882">
    <property type="entry name" value="Biotin_BS"/>
</dbReference>
<dbReference type="InterPro" id="IPR011053">
    <property type="entry name" value="Single_hybrid_motif"/>
</dbReference>
<dbReference type="NCBIfam" id="TIGR00531">
    <property type="entry name" value="BCCP"/>
    <property type="match status" value="1"/>
</dbReference>
<dbReference type="PROSITE" id="PS50968">
    <property type="entry name" value="BIOTINYL_LIPOYL"/>
    <property type="match status" value="1"/>
</dbReference>
<reference evidence="11 12" key="1">
    <citation type="submission" date="2017-08" db="EMBL/GenBank/DDBJ databases">
        <title>Infants hospitalized years apart are colonized by the same room-sourced microbial strains.</title>
        <authorList>
            <person name="Brooks B."/>
            <person name="Olm M.R."/>
            <person name="Firek B.A."/>
            <person name="Baker R."/>
            <person name="Thomas B.C."/>
            <person name="Morowitz M.J."/>
            <person name="Banfield J.F."/>
        </authorList>
    </citation>
    <scope>NUCLEOTIDE SEQUENCE [LARGE SCALE GENOMIC DNA]</scope>
    <source>
        <strain evidence="11">S2_006_000_R2_64</strain>
    </source>
</reference>
<dbReference type="Proteomes" id="UP000249739">
    <property type="component" value="Unassembled WGS sequence"/>
</dbReference>
<name>A0A2W5FHI4_9BACT</name>
<dbReference type="EMBL" id="QFOT01000072">
    <property type="protein sequence ID" value="PZP55381.1"/>
    <property type="molecule type" value="Genomic_DNA"/>
</dbReference>
<dbReference type="PANTHER" id="PTHR45266">
    <property type="entry name" value="OXALOACETATE DECARBOXYLASE ALPHA CHAIN"/>
    <property type="match status" value="1"/>
</dbReference>
<accession>A0A2W5FHI4</accession>
<dbReference type="PRINTS" id="PR01071">
    <property type="entry name" value="ACOABIOTINCC"/>
</dbReference>
<keyword evidence="7 9" id="KW-0275">Fatty acid biosynthesis</keyword>
<evidence type="ECO:0000256" key="7">
    <source>
        <dbReference type="ARBA" id="ARBA00023160"/>
    </source>
</evidence>
<keyword evidence="8 9" id="KW-0092">Biotin</keyword>
<protein>
    <recommendedName>
        <fullName evidence="3 9">Biotin carboxyl carrier protein of acetyl-CoA carboxylase</fullName>
    </recommendedName>
</protein>
<comment type="caution">
    <text evidence="11">The sequence shown here is derived from an EMBL/GenBank/DDBJ whole genome shotgun (WGS) entry which is preliminary data.</text>
</comment>